<organism evidence="2 3">
    <name type="scientific">Breznakia pachnodae</name>
    <dbReference type="NCBI Taxonomy" id="265178"/>
    <lineage>
        <taxon>Bacteria</taxon>
        <taxon>Bacillati</taxon>
        <taxon>Bacillota</taxon>
        <taxon>Erysipelotrichia</taxon>
        <taxon>Erysipelotrichales</taxon>
        <taxon>Erysipelotrichaceae</taxon>
        <taxon>Breznakia</taxon>
    </lineage>
</organism>
<dbReference type="Proteomes" id="UP001230220">
    <property type="component" value="Unassembled WGS sequence"/>
</dbReference>
<accession>A0ABU0E4D6</accession>
<reference evidence="2 3" key="1">
    <citation type="submission" date="2023-07" db="EMBL/GenBank/DDBJ databases">
        <title>Genomic Encyclopedia of Type Strains, Phase IV (KMG-IV): sequencing the most valuable type-strain genomes for metagenomic binning, comparative biology and taxonomic classification.</title>
        <authorList>
            <person name="Goeker M."/>
        </authorList>
    </citation>
    <scope>NUCLEOTIDE SEQUENCE [LARGE SCALE GENOMIC DNA]</scope>
    <source>
        <strain evidence="2 3">DSM 16784</strain>
    </source>
</reference>
<evidence type="ECO:0000313" key="2">
    <source>
        <dbReference type="EMBL" id="MDQ0361581.1"/>
    </source>
</evidence>
<proteinExistence type="predicted"/>
<dbReference type="RefSeq" id="WP_307408438.1">
    <property type="nucleotide sequence ID" value="NZ_JAUSUR010000004.1"/>
</dbReference>
<dbReference type="EMBL" id="JAUSUR010000004">
    <property type="protein sequence ID" value="MDQ0361581.1"/>
    <property type="molecule type" value="Genomic_DNA"/>
</dbReference>
<evidence type="ECO:0000313" key="3">
    <source>
        <dbReference type="Proteomes" id="UP001230220"/>
    </source>
</evidence>
<keyword evidence="3" id="KW-1185">Reference proteome</keyword>
<sequence>MNKKQFNEHLKEYEYLRRILNDALFDYNMNEGFLIESTHSLKRSTYKIGDFISFKPNQEADVHLKKMSNTNSLLNKILEQQAEQVKNIEKYKKSLDEKSEQLESELDIDFLREQYPQCDIKEGPFPLYSSPFSVCLRSDDRGQFVDSKLQLAYCMFRDENYIEFLKESDYQRIVEFCLEDHECVTDDGKLILYPDKEDLIGYPPKEYNTYYQLYNDIYRERFISAFDYIDIGVIKEAVTEESFYKLINLDTEIKETVDHVLSENGMEL</sequence>
<protein>
    <submittedName>
        <fullName evidence="2">Uncharacterized protein</fullName>
    </submittedName>
</protein>
<name>A0ABU0E4D6_9FIRM</name>
<keyword evidence="1" id="KW-0175">Coiled coil</keyword>
<evidence type="ECO:0000256" key="1">
    <source>
        <dbReference type="SAM" id="Coils"/>
    </source>
</evidence>
<gene>
    <name evidence="2" type="ORF">J2S15_002331</name>
</gene>
<comment type="caution">
    <text evidence="2">The sequence shown here is derived from an EMBL/GenBank/DDBJ whole genome shotgun (WGS) entry which is preliminary data.</text>
</comment>
<feature type="coiled-coil region" evidence="1">
    <location>
        <begin position="78"/>
        <end position="108"/>
    </location>
</feature>